<name>A0A7I8KL94_SPIIN</name>
<gene>
    <name evidence="1" type="ORF">SI8410_06008897</name>
</gene>
<sequence>MWRSRERACRTVRASRMPMEVLRRMEVDQRGRILSTALRSSTWSTVHRLHGFATLPSGLTSPSLFVAARFKNLSSPRHLLL</sequence>
<dbReference type="EMBL" id="LR746269">
    <property type="protein sequence ID" value="CAA7398232.1"/>
    <property type="molecule type" value="Genomic_DNA"/>
</dbReference>
<keyword evidence="2" id="KW-1185">Reference proteome</keyword>
<accession>A0A7I8KL94</accession>
<evidence type="ECO:0000313" key="2">
    <source>
        <dbReference type="Proteomes" id="UP000663760"/>
    </source>
</evidence>
<evidence type="ECO:0000313" key="1">
    <source>
        <dbReference type="EMBL" id="CAA7398232.1"/>
    </source>
</evidence>
<organism evidence="1 2">
    <name type="scientific">Spirodela intermedia</name>
    <name type="common">Intermediate duckweed</name>
    <dbReference type="NCBI Taxonomy" id="51605"/>
    <lineage>
        <taxon>Eukaryota</taxon>
        <taxon>Viridiplantae</taxon>
        <taxon>Streptophyta</taxon>
        <taxon>Embryophyta</taxon>
        <taxon>Tracheophyta</taxon>
        <taxon>Spermatophyta</taxon>
        <taxon>Magnoliopsida</taxon>
        <taxon>Liliopsida</taxon>
        <taxon>Araceae</taxon>
        <taxon>Lemnoideae</taxon>
        <taxon>Spirodela</taxon>
    </lineage>
</organism>
<dbReference type="Proteomes" id="UP000663760">
    <property type="component" value="Chromosome 6"/>
</dbReference>
<reference evidence="1" key="1">
    <citation type="submission" date="2020-02" db="EMBL/GenBank/DDBJ databases">
        <authorList>
            <person name="Scholz U."/>
            <person name="Mascher M."/>
            <person name="Fiebig A."/>
        </authorList>
    </citation>
    <scope>NUCLEOTIDE SEQUENCE</scope>
</reference>
<dbReference type="AlphaFoldDB" id="A0A7I8KL94"/>
<protein>
    <submittedName>
        <fullName evidence="1">Uncharacterized protein</fullName>
    </submittedName>
</protein>
<proteinExistence type="predicted"/>